<organism evidence="4 5">
    <name type="scientific">Stentor coeruleus</name>
    <dbReference type="NCBI Taxonomy" id="5963"/>
    <lineage>
        <taxon>Eukaryota</taxon>
        <taxon>Sar</taxon>
        <taxon>Alveolata</taxon>
        <taxon>Ciliophora</taxon>
        <taxon>Postciliodesmatophora</taxon>
        <taxon>Heterotrichea</taxon>
        <taxon>Heterotrichida</taxon>
        <taxon>Stentoridae</taxon>
        <taxon>Stentor</taxon>
    </lineage>
</organism>
<dbReference type="GO" id="GO:0052689">
    <property type="term" value="F:carboxylic ester hydrolase activity"/>
    <property type="evidence" value="ECO:0007669"/>
    <property type="project" value="TreeGrafter"/>
</dbReference>
<comment type="similarity">
    <text evidence="1">Belongs to the AB hydrolase superfamily.</text>
</comment>
<evidence type="ECO:0000313" key="4">
    <source>
        <dbReference type="EMBL" id="OMJ67136.1"/>
    </source>
</evidence>
<evidence type="ECO:0000259" key="3">
    <source>
        <dbReference type="Pfam" id="PF00561"/>
    </source>
</evidence>
<comment type="caution">
    <text evidence="4">The sequence shown here is derived from an EMBL/GenBank/DDBJ whole genome shotgun (WGS) entry which is preliminary data.</text>
</comment>
<dbReference type="SUPFAM" id="SSF53474">
    <property type="entry name" value="alpha/beta-Hydrolases"/>
    <property type="match status" value="1"/>
</dbReference>
<reference evidence="4 5" key="1">
    <citation type="submission" date="2016-11" db="EMBL/GenBank/DDBJ databases">
        <title>The macronuclear genome of Stentor coeruleus: a giant cell with tiny introns.</title>
        <authorList>
            <person name="Slabodnick M."/>
            <person name="Ruby J.G."/>
            <person name="Reiff S.B."/>
            <person name="Swart E.C."/>
            <person name="Gosai S."/>
            <person name="Prabakaran S."/>
            <person name="Witkowska E."/>
            <person name="Larue G.E."/>
            <person name="Fisher S."/>
            <person name="Freeman R.M."/>
            <person name="Gunawardena J."/>
            <person name="Chu W."/>
            <person name="Stover N.A."/>
            <person name="Gregory B.D."/>
            <person name="Nowacki M."/>
            <person name="Derisi J."/>
            <person name="Roy S.W."/>
            <person name="Marshall W.F."/>
            <person name="Sood P."/>
        </authorList>
    </citation>
    <scope>NUCLEOTIDE SEQUENCE [LARGE SCALE GENOMIC DNA]</scope>
    <source>
        <strain evidence="4">WM001</strain>
    </source>
</reference>
<dbReference type="PANTHER" id="PTHR46118">
    <property type="entry name" value="PROTEIN ABHD11"/>
    <property type="match status" value="1"/>
</dbReference>
<gene>
    <name evidence="4" type="ORF">SteCoe_35786</name>
</gene>
<dbReference type="Gene3D" id="3.40.50.1820">
    <property type="entry name" value="alpha/beta hydrolase"/>
    <property type="match status" value="1"/>
</dbReference>
<dbReference type="PANTHER" id="PTHR46118:SF4">
    <property type="entry name" value="PROTEIN ABHD11"/>
    <property type="match status" value="1"/>
</dbReference>
<protein>
    <recommendedName>
        <fullName evidence="3">AB hydrolase-1 domain-containing protein</fullName>
    </recommendedName>
</protein>
<dbReference type="InterPro" id="IPR000073">
    <property type="entry name" value="AB_hydrolase_1"/>
</dbReference>
<evidence type="ECO:0000313" key="5">
    <source>
        <dbReference type="Proteomes" id="UP000187209"/>
    </source>
</evidence>
<evidence type="ECO:0000256" key="2">
    <source>
        <dbReference type="ARBA" id="ARBA00022801"/>
    </source>
</evidence>
<dbReference type="OrthoDB" id="307503at2759"/>
<dbReference type="Proteomes" id="UP000187209">
    <property type="component" value="Unassembled WGS sequence"/>
</dbReference>
<sequence>MLNHFCSGSGKEYIWLHGLLGNCLNLSPLSKVIQGKHYFLDARNHGNSFHAKGMDYKTQAHDVLSFMDSQNIKKATIMGHSMGAKTAMTIACLDPNRVEKLCIMDVAPVKYSEVMNKYYGHIKRYLDFIKNAEIQGKTRKEIEALCRSNFDDIGVVNLISSNLKGSDRNFTWRVGIDNIIDGINDIGGWEDPLGIYEGPVVAIAGGLSIHTTRSPLLKDNQNVLDFYTKLFPNTVIEILENTGHFIHVESPLLTKSAISKHFNS</sequence>
<evidence type="ECO:0000256" key="1">
    <source>
        <dbReference type="ARBA" id="ARBA00008645"/>
    </source>
</evidence>
<accession>A0A1R2ARM4</accession>
<dbReference type="EMBL" id="MPUH01001558">
    <property type="protein sequence ID" value="OMJ67136.1"/>
    <property type="molecule type" value="Genomic_DNA"/>
</dbReference>
<feature type="domain" description="AB hydrolase-1" evidence="3">
    <location>
        <begin position="16"/>
        <end position="251"/>
    </location>
</feature>
<dbReference type="InterPro" id="IPR029058">
    <property type="entry name" value="AB_hydrolase_fold"/>
</dbReference>
<dbReference type="Pfam" id="PF00561">
    <property type="entry name" value="Abhydrolase_1"/>
    <property type="match status" value="1"/>
</dbReference>
<name>A0A1R2ARM4_9CILI</name>
<keyword evidence="2" id="KW-0378">Hydrolase</keyword>
<keyword evidence="5" id="KW-1185">Reference proteome</keyword>
<proteinExistence type="inferred from homology"/>
<dbReference type="AlphaFoldDB" id="A0A1R2ARM4"/>